<evidence type="ECO:0000256" key="4">
    <source>
        <dbReference type="ARBA" id="ARBA00022989"/>
    </source>
</evidence>
<evidence type="ECO:0000256" key="1">
    <source>
        <dbReference type="ARBA" id="ARBA00004651"/>
    </source>
</evidence>
<accession>A0AA35WI26</accession>
<dbReference type="AlphaFoldDB" id="A0AA35WI26"/>
<dbReference type="PANTHER" id="PTHR30572:SF4">
    <property type="entry name" value="ABC TRANSPORTER PERMEASE YTRF"/>
    <property type="match status" value="1"/>
</dbReference>
<dbReference type="InterPro" id="IPR025857">
    <property type="entry name" value="MacB_PCD"/>
</dbReference>
<protein>
    <submittedName>
        <fullName evidence="10">Macrolide export ATP-binding/permease protein MacB</fullName>
    </submittedName>
</protein>
<reference evidence="10" key="1">
    <citation type="submission" date="2023-03" db="EMBL/GenBank/DDBJ databases">
        <authorList>
            <person name="Steffen K."/>
            <person name="Cardenas P."/>
        </authorList>
    </citation>
    <scope>NUCLEOTIDE SEQUENCE</scope>
</reference>
<evidence type="ECO:0000259" key="9">
    <source>
        <dbReference type="Pfam" id="PF12704"/>
    </source>
</evidence>
<evidence type="ECO:0000259" key="8">
    <source>
        <dbReference type="Pfam" id="PF02687"/>
    </source>
</evidence>
<evidence type="ECO:0000313" key="10">
    <source>
        <dbReference type="EMBL" id="CAI8022223.1"/>
    </source>
</evidence>
<dbReference type="Proteomes" id="UP001174909">
    <property type="component" value="Unassembled WGS sequence"/>
</dbReference>
<gene>
    <name evidence="10" type="ORF">GBAR_LOCUS13070</name>
</gene>
<dbReference type="GO" id="GO:0005524">
    <property type="term" value="F:ATP binding"/>
    <property type="evidence" value="ECO:0007669"/>
    <property type="project" value="UniProtKB-KW"/>
</dbReference>
<dbReference type="InterPro" id="IPR050250">
    <property type="entry name" value="Macrolide_Exporter_MacB"/>
</dbReference>
<comment type="subcellular location">
    <subcellularLocation>
        <location evidence="1">Cell membrane</location>
        <topology evidence="1">Multi-pass membrane protein</topology>
    </subcellularLocation>
</comment>
<dbReference type="GO" id="GO:0022857">
    <property type="term" value="F:transmembrane transporter activity"/>
    <property type="evidence" value="ECO:0007669"/>
    <property type="project" value="TreeGrafter"/>
</dbReference>
<organism evidence="10 11">
    <name type="scientific">Geodia barretti</name>
    <name type="common">Barrett's horny sponge</name>
    <dbReference type="NCBI Taxonomy" id="519541"/>
    <lineage>
        <taxon>Eukaryota</taxon>
        <taxon>Metazoa</taxon>
        <taxon>Porifera</taxon>
        <taxon>Demospongiae</taxon>
        <taxon>Heteroscleromorpha</taxon>
        <taxon>Tetractinellida</taxon>
        <taxon>Astrophorina</taxon>
        <taxon>Geodiidae</taxon>
        <taxon>Geodia</taxon>
    </lineage>
</organism>
<evidence type="ECO:0000256" key="7">
    <source>
        <dbReference type="SAM" id="Phobius"/>
    </source>
</evidence>
<feature type="domain" description="ABC3 transporter permease C-terminal" evidence="8">
    <location>
        <begin position="283"/>
        <end position="354"/>
    </location>
</feature>
<comment type="caution">
    <text evidence="10">The sequence shown here is derived from an EMBL/GenBank/DDBJ whole genome shotgun (WGS) entry which is preliminary data.</text>
</comment>
<dbReference type="GO" id="GO:0005886">
    <property type="term" value="C:plasma membrane"/>
    <property type="evidence" value="ECO:0007669"/>
    <property type="project" value="UniProtKB-SubCell"/>
</dbReference>
<feature type="transmembrane region" description="Helical" evidence="7">
    <location>
        <begin position="273"/>
        <end position="303"/>
    </location>
</feature>
<evidence type="ECO:0000256" key="3">
    <source>
        <dbReference type="ARBA" id="ARBA00022692"/>
    </source>
</evidence>
<feature type="domain" description="MacB-like periplasmic core" evidence="9">
    <location>
        <begin position="13"/>
        <end position="242"/>
    </location>
</feature>
<dbReference type="EMBL" id="CASHTH010001945">
    <property type="protein sequence ID" value="CAI8022223.1"/>
    <property type="molecule type" value="Genomic_DNA"/>
</dbReference>
<dbReference type="InterPro" id="IPR003838">
    <property type="entry name" value="ABC3_permease_C"/>
</dbReference>
<evidence type="ECO:0000256" key="5">
    <source>
        <dbReference type="ARBA" id="ARBA00023136"/>
    </source>
</evidence>
<comment type="similarity">
    <text evidence="6">Belongs to the ABC-4 integral membrane protein family.</text>
</comment>
<dbReference type="Pfam" id="PF02687">
    <property type="entry name" value="FtsX"/>
    <property type="match status" value="1"/>
</dbReference>
<evidence type="ECO:0000256" key="2">
    <source>
        <dbReference type="ARBA" id="ARBA00022475"/>
    </source>
</evidence>
<proteinExistence type="inferred from homology"/>
<evidence type="ECO:0000256" key="6">
    <source>
        <dbReference type="ARBA" id="ARBA00038076"/>
    </source>
</evidence>
<keyword evidence="4 7" id="KW-1133">Transmembrane helix</keyword>
<feature type="transmembrane region" description="Helical" evidence="7">
    <location>
        <begin position="324"/>
        <end position="350"/>
    </location>
</feature>
<evidence type="ECO:0000313" key="11">
    <source>
        <dbReference type="Proteomes" id="UP001174909"/>
    </source>
</evidence>
<dbReference type="PANTHER" id="PTHR30572">
    <property type="entry name" value="MEMBRANE COMPONENT OF TRANSPORTER-RELATED"/>
    <property type="match status" value="1"/>
</dbReference>
<dbReference type="Pfam" id="PF12704">
    <property type="entry name" value="MacB_PCD"/>
    <property type="match status" value="1"/>
</dbReference>
<name>A0AA35WI26_GEOBA</name>
<sequence>MGVSSIRRNPLRSTLSTLGVAIGIASVVAVASVADGLTQTVTAEFGDVGGGYIAVFWSAPRDDIVRRRAFLSLADGEAAFRESPAVDAFDPVLSFRPEVRLYDEAMGLDAKGVGPLHLEVAGKTLARGRFLTEEDMQRQTRAAVVGAEVWSELARELGGGFGGNSDPIGERLLVDGVLFTIVGVLEAKERGVLSSGDPNQMLLIPVTTAQYRFAQGPASPLQLGFRARSLAEVELAEEQIREALRRARDLPDNAEDDFQILSLDALLSSFRGILFGVVAVGIALAAISLLAGGVGVMNVMLVVVRERGREIGIRKAIGAGHSQVVTQFLIEAVLLSLAGGFLGAGVGAGLRLLAPAFWPALPVGPPAAARLWSGVRVLGLGGRGLRDLSGGGRRAPRALGSAPLRVTCGHAG</sequence>
<keyword evidence="3 7" id="KW-0812">Transmembrane</keyword>
<keyword evidence="10" id="KW-0547">Nucleotide-binding</keyword>
<keyword evidence="5 7" id="KW-0472">Membrane</keyword>
<keyword evidence="10" id="KW-0067">ATP-binding</keyword>
<keyword evidence="2" id="KW-1003">Cell membrane</keyword>
<keyword evidence="11" id="KW-1185">Reference proteome</keyword>